<dbReference type="OrthoDB" id="9811735at2"/>
<evidence type="ECO:0000256" key="1">
    <source>
        <dbReference type="ARBA" id="ARBA00003761"/>
    </source>
</evidence>
<dbReference type="InterPro" id="IPR011053">
    <property type="entry name" value="Single_hybrid_motif"/>
</dbReference>
<evidence type="ECO:0000259" key="5">
    <source>
        <dbReference type="PROSITE" id="PS50968"/>
    </source>
</evidence>
<organism evidence="6 7">
    <name type="scientific">Emcibacter nanhaiensis</name>
    <dbReference type="NCBI Taxonomy" id="1505037"/>
    <lineage>
        <taxon>Bacteria</taxon>
        <taxon>Pseudomonadati</taxon>
        <taxon>Pseudomonadota</taxon>
        <taxon>Alphaproteobacteria</taxon>
        <taxon>Emcibacterales</taxon>
        <taxon>Emcibacteraceae</taxon>
        <taxon>Emcibacter</taxon>
    </lineage>
</organism>
<keyword evidence="3 4" id="KW-0092">Biotin</keyword>
<dbReference type="InterPro" id="IPR000089">
    <property type="entry name" value="Biotin_lipoyl"/>
</dbReference>
<keyword evidence="4" id="KW-0444">Lipid biosynthesis</keyword>
<keyword evidence="4" id="KW-0276">Fatty acid metabolism</keyword>
<dbReference type="InterPro" id="IPR050709">
    <property type="entry name" value="Biotin_Carboxyl_Carrier/Decarb"/>
</dbReference>
<keyword evidence="4" id="KW-0275">Fatty acid biosynthesis</keyword>
<keyword evidence="4" id="KW-0443">Lipid metabolism</keyword>
<dbReference type="Proteomes" id="UP000319148">
    <property type="component" value="Unassembled WGS sequence"/>
</dbReference>
<dbReference type="EMBL" id="VFIY01000018">
    <property type="protein sequence ID" value="TPD57369.1"/>
    <property type="molecule type" value="Genomic_DNA"/>
</dbReference>
<evidence type="ECO:0000256" key="2">
    <source>
        <dbReference type="ARBA" id="ARBA00017562"/>
    </source>
</evidence>
<dbReference type="AlphaFoldDB" id="A0A501PAG5"/>
<dbReference type="CDD" id="cd06850">
    <property type="entry name" value="biotinyl_domain"/>
    <property type="match status" value="1"/>
</dbReference>
<accession>A0A501PAG5</accession>
<gene>
    <name evidence="6" type="ORF">FIV46_14685</name>
</gene>
<dbReference type="PRINTS" id="PR01071">
    <property type="entry name" value="ACOABIOTINCC"/>
</dbReference>
<evidence type="ECO:0000313" key="6">
    <source>
        <dbReference type="EMBL" id="TPD57369.1"/>
    </source>
</evidence>
<protein>
    <recommendedName>
        <fullName evidence="2 4">Biotin carboxyl carrier protein of acetyl-CoA carboxylase</fullName>
    </recommendedName>
</protein>
<feature type="domain" description="Lipoyl-binding" evidence="5">
    <location>
        <begin position="74"/>
        <end position="150"/>
    </location>
</feature>
<dbReference type="PANTHER" id="PTHR45266:SF3">
    <property type="entry name" value="OXALOACETATE DECARBOXYLASE ALPHA CHAIN"/>
    <property type="match status" value="1"/>
</dbReference>
<reference evidence="7" key="1">
    <citation type="submission" date="2019-06" db="EMBL/GenBank/DDBJ databases">
        <title>The complete genome of Emcibacter congregatus ZYLT.</title>
        <authorList>
            <person name="Zhao Z."/>
        </authorList>
    </citation>
    <scope>NUCLEOTIDE SEQUENCE [LARGE SCALE GENOMIC DNA]</scope>
    <source>
        <strain evidence="7">MCCC 1A06723</strain>
    </source>
</reference>
<dbReference type="SUPFAM" id="SSF51230">
    <property type="entry name" value="Single hybrid motif"/>
    <property type="match status" value="1"/>
</dbReference>
<evidence type="ECO:0000256" key="4">
    <source>
        <dbReference type="RuleBase" id="RU364072"/>
    </source>
</evidence>
<evidence type="ECO:0000256" key="3">
    <source>
        <dbReference type="ARBA" id="ARBA00023267"/>
    </source>
</evidence>
<dbReference type="RefSeq" id="WP_139941684.1">
    <property type="nucleotide sequence ID" value="NZ_JBHSYP010000005.1"/>
</dbReference>
<evidence type="ECO:0000313" key="7">
    <source>
        <dbReference type="Proteomes" id="UP000319148"/>
    </source>
</evidence>
<sequence>MSKDFPLSDEDVEEIITILEKSHFEELDIETGRFRLRVSRSGEGWTQEWSGKNDPVVAEQVLEATVEVEEEEGIALIRAPLPGTFYRAPQPGAAPFVEVGSKVEADTVTAILETMKLMNPVHAGVSGEIVEILVENAQPVDADTVLMKVKTA</sequence>
<dbReference type="GO" id="GO:0009317">
    <property type="term" value="C:acetyl-CoA carboxylase complex"/>
    <property type="evidence" value="ECO:0007669"/>
    <property type="project" value="InterPro"/>
</dbReference>
<name>A0A501PAG5_9PROT</name>
<comment type="pathway">
    <text evidence="4">Lipid metabolism; fatty acid biosynthesis.</text>
</comment>
<dbReference type="UniPathway" id="UPA00094"/>
<dbReference type="GO" id="GO:0006633">
    <property type="term" value="P:fatty acid biosynthetic process"/>
    <property type="evidence" value="ECO:0007669"/>
    <property type="project" value="UniProtKB-UniPathway"/>
</dbReference>
<comment type="function">
    <text evidence="1 4">This protein is a component of the acetyl coenzyme A carboxylase complex; first, biotin carboxylase catalyzes the carboxylation of the carrier protein and then the transcarboxylase transfers the carboxyl group to form malonyl-CoA.</text>
</comment>
<dbReference type="GO" id="GO:0003989">
    <property type="term" value="F:acetyl-CoA carboxylase activity"/>
    <property type="evidence" value="ECO:0007669"/>
    <property type="project" value="InterPro"/>
</dbReference>
<dbReference type="PANTHER" id="PTHR45266">
    <property type="entry name" value="OXALOACETATE DECARBOXYLASE ALPHA CHAIN"/>
    <property type="match status" value="1"/>
</dbReference>
<dbReference type="PROSITE" id="PS50968">
    <property type="entry name" value="BIOTINYL_LIPOYL"/>
    <property type="match status" value="1"/>
</dbReference>
<dbReference type="InterPro" id="IPR001249">
    <property type="entry name" value="AcCoA_biotinCC"/>
</dbReference>
<dbReference type="Pfam" id="PF00364">
    <property type="entry name" value="Biotin_lipoyl"/>
    <property type="match status" value="1"/>
</dbReference>
<comment type="caution">
    <text evidence="6">The sequence shown here is derived from an EMBL/GenBank/DDBJ whole genome shotgun (WGS) entry which is preliminary data.</text>
</comment>
<dbReference type="Gene3D" id="2.40.50.100">
    <property type="match status" value="1"/>
</dbReference>
<proteinExistence type="predicted"/>
<keyword evidence="7" id="KW-1185">Reference proteome</keyword>